<feature type="coiled-coil region" evidence="4">
    <location>
        <begin position="602"/>
        <end position="660"/>
    </location>
</feature>
<proteinExistence type="predicted"/>
<name>A0A8H8A0P4_9FUNG</name>
<dbReference type="PROSITE" id="PS51299">
    <property type="entry name" value="HTH_APSES"/>
    <property type="match status" value="1"/>
</dbReference>
<dbReference type="Pfam" id="PF13637">
    <property type="entry name" value="Ank_4"/>
    <property type="match status" value="1"/>
</dbReference>
<keyword evidence="2 3" id="KW-0040">ANK repeat</keyword>
<reference evidence="7 8" key="1">
    <citation type="journal article" name="Sci. Rep.">
        <title>Genome-scale phylogenetic analyses confirm Olpidium as the closest living zoosporic fungus to the non-flagellated, terrestrial fungi.</title>
        <authorList>
            <person name="Chang Y."/>
            <person name="Rochon D."/>
            <person name="Sekimoto S."/>
            <person name="Wang Y."/>
            <person name="Chovatia M."/>
            <person name="Sandor L."/>
            <person name="Salamov A."/>
            <person name="Grigoriev I.V."/>
            <person name="Stajich J.E."/>
            <person name="Spatafora J.W."/>
        </authorList>
    </citation>
    <scope>NUCLEOTIDE SEQUENCE [LARGE SCALE GENOMIC DNA]</scope>
    <source>
        <strain evidence="7">S191</strain>
    </source>
</reference>
<evidence type="ECO:0000313" key="7">
    <source>
        <dbReference type="EMBL" id="KAG5462513.1"/>
    </source>
</evidence>
<evidence type="ECO:0000256" key="5">
    <source>
        <dbReference type="SAM" id="MobiDB-lite"/>
    </source>
</evidence>
<dbReference type="PANTHER" id="PTHR43828:SF3">
    <property type="entry name" value="CHROMO DOMAIN-CONTAINING PROTEIN"/>
    <property type="match status" value="1"/>
</dbReference>
<feature type="region of interest" description="Disordered" evidence="5">
    <location>
        <begin position="678"/>
        <end position="722"/>
    </location>
</feature>
<dbReference type="InterPro" id="IPR036887">
    <property type="entry name" value="HTH_APSES_sf"/>
</dbReference>
<sequence length="820" mass="89515">MPAYNGAEVSPAPSRTGHSDLVEAEVDGEYPLPRKQSGLNHFRRQDSRGKSADEQSQPSTTIYAATYSGVPVYEMMSRGIAVMRRKSDSYLNATQILKVAGIEKGRRTKILEKEVLQGEHEKVQGGYGKYQGTWVPYKRGLELAEQYAVDHFLRPLFLYNPHADGSLTDNTPTKEQLRTKDSTGPAVNTLGEPRLDGVFPVERNFAAHMYFLPEFPAVADTADHGNRKRRRTEDGFSGVTPSFVEPEPSLSTFEVAPVEEPPCPAPPPKQLNPDADKHRAMLMAMFLNEDPNHVPDILVGDAMPPDLDIDMVIDDQGHTAVHWAAALSRIGVLRLLVKKGADVNRVNYTGETALERAVLVTNNYDTQSFPQLLDILQDSIPVRDKKNRTVLHHIVLTAGIKGRATSANYYMACLLEWTAQNGRNVSEIVDVQEKNGDTALNVAARIGNQALIAKLVEVGASRYIENKVGLKPEDFGVEGKPGDADDVSMFNPSIVSRAQWLTSIRSGVAKGRKRDLDDKENISELSAGGYNGNINKRGRDLINGKPALGAIASCRRARRLLTASSFLPPPLALFVLCSAVEAIMNNVEKKYEAELSGRKEELTKTQQNLRSSTRELAVLRREVDALEAKHDLFADVRNRKAALEQAVKEEDEETRQLLAAGAIPADVVATDTVASDAAERVPSVTSQPPSSAFPPPATAIEDAAAGTPTGISPTPRASGGEQSLMNEVRALRARVDAYQHNSVELRSKISLLETSAAERETKCKRLIATCCNLPIDAVDSMLPQLMQAVDADGSDINLSRVAGFMSCVKQQEGVTVFSPQ</sequence>
<comment type="caution">
    <text evidence="7">The sequence shown here is derived from an EMBL/GenBank/DDBJ whole genome shotgun (WGS) entry which is preliminary data.</text>
</comment>
<dbReference type="Pfam" id="PF04383">
    <property type="entry name" value="KilA-N"/>
    <property type="match status" value="1"/>
</dbReference>
<dbReference type="Gene3D" id="3.10.260.10">
    <property type="entry name" value="Transcription regulator HTH, APSES-type DNA-binding domain"/>
    <property type="match status" value="1"/>
</dbReference>
<dbReference type="GO" id="GO:0033309">
    <property type="term" value="C:SBF transcription complex"/>
    <property type="evidence" value="ECO:0007669"/>
    <property type="project" value="TreeGrafter"/>
</dbReference>
<dbReference type="GO" id="GO:0030907">
    <property type="term" value="C:MBF transcription complex"/>
    <property type="evidence" value="ECO:0007669"/>
    <property type="project" value="TreeGrafter"/>
</dbReference>
<protein>
    <recommendedName>
        <fullName evidence="6">HTH APSES-type domain-containing protein</fullName>
    </recommendedName>
</protein>
<dbReference type="EMBL" id="JAEFCI010002032">
    <property type="protein sequence ID" value="KAG5462513.1"/>
    <property type="molecule type" value="Genomic_DNA"/>
</dbReference>
<dbReference type="GO" id="GO:0003677">
    <property type="term" value="F:DNA binding"/>
    <property type="evidence" value="ECO:0007669"/>
    <property type="project" value="InterPro"/>
</dbReference>
<evidence type="ECO:0000256" key="3">
    <source>
        <dbReference type="PROSITE-ProRule" id="PRU00023"/>
    </source>
</evidence>
<dbReference type="Gene3D" id="1.25.40.20">
    <property type="entry name" value="Ankyrin repeat-containing domain"/>
    <property type="match status" value="1"/>
</dbReference>
<dbReference type="SUPFAM" id="SSF54616">
    <property type="entry name" value="DNA-binding domain of Mlu1-box binding protein MBP1"/>
    <property type="match status" value="1"/>
</dbReference>
<evidence type="ECO:0000256" key="4">
    <source>
        <dbReference type="SAM" id="Coils"/>
    </source>
</evidence>
<feature type="repeat" description="ANK" evidence="3">
    <location>
        <begin position="316"/>
        <end position="348"/>
    </location>
</feature>
<dbReference type="InterPro" id="IPR051642">
    <property type="entry name" value="SWI6-like"/>
</dbReference>
<dbReference type="InterPro" id="IPR018004">
    <property type="entry name" value="KilA/APSES_HTH"/>
</dbReference>
<evidence type="ECO:0000313" key="8">
    <source>
        <dbReference type="Proteomes" id="UP000673691"/>
    </source>
</evidence>
<dbReference type="PANTHER" id="PTHR43828">
    <property type="entry name" value="ASPARAGINASE"/>
    <property type="match status" value="1"/>
</dbReference>
<dbReference type="SMART" id="SM00248">
    <property type="entry name" value="ANK"/>
    <property type="match status" value="2"/>
</dbReference>
<evidence type="ECO:0000256" key="1">
    <source>
        <dbReference type="ARBA" id="ARBA00022737"/>
    </source>
</evidence>
<feature type="region of interest" description="Disordered" evidence="5">
    <location>
        <begin position="1"/>
        <end position="20"/>
    </location>
</feature>
<organism evidence="7 8">
    <name type="scientific">Olpidium bornovanus</name>
    <dbReference type="NCBI Taxonomy" id="278681"/>
    <lineage>
        <taxon>Eukaryota</taxon>
        <taxon>Fungi</taxon>
        <taxon>Fungi incertae sedis</taxon>
        <taxon>Olpidiomycota</taxon>
        <taxon>Olpidiomycotina</taxon>
        <taxon>Olpidiomycetes</taxon>
        <taxon>Olpidiales</taxon>
        <taxon>Olpidiaceae</taxon>
        <taxon>Olpidium</taxon>
    </lineage>
</organism>
<feature type="compositionally biased region" description="Basic and acidic residues" evidence="5">
    <location>
        <begin position="43"/>
        <end position="53"/>
    </location>
</feature>
<dbReference type="SMART" id="SM01252">
    <property type="entry name" value="KilA-N"/>
    <property type="match status" value="1"/>
</dbReference>
<feature type="domain" description="HTH APSES-type" evidence="6">
    <location>
        <begin position="62"/>
        <end position="169"/>
    </location>
</feature>
<dbReference type="FunFam" id="3.10.260.10:FF:000001">
    <property type="entry name" value="APSES transcription factor (MbpA)"/>
    <property type="match status" value="1"/>
</dbReference>
<dbReference type="OrthoDB" id="6718656at2759"/>
<dbReference type="InterPro" id="IPR036770">
    <property type="entry name" value="Ankyrin_rpt-contain_sf"/>
</dbReference>
<keyword evidence="4" id="KW-0175">Coiled coil</keyword>
<feature type="region of interest" description="Disordered" evidence="5">
    <location>
        <begin position="165"/>
        <end position="191"/>
    </location>
</feature>
<feature type="region of interest" description="Disordered" evidence="5">
    <location>
        <begin position="222"/>
        <end position="243"/>
    </location>
</feature>
<dbReference type="InterPro" id="IPR002110">
    <property type="entry name" value="Ankyrin_rpt"/>
</dbReference>
<keyword evidence="1" id="KW-0677">Repeat</keyword>
<feature type="region of interest" description="Disordered" evidence="5">
    <location>
        <begin position="29"/>
        <end position="59"/>
    </location>
</feature>
<gene>
    <name evidence="7" type="ORF">BJ554DRAFT_4819</name>
</gene>
<dbReference type="GO" id="GO:0001228">
    <property type="term" value="F:DNA-binding transcription activator activity, RNA polymerase II-specific"/>
    <property type="evidence" value="ECO:0007669"/>
    <property type="project" value="UniProtKB-ARBA"/>
</dbReference>
<evidence type="ECO:0000259" key="6">
    <source>
        <dbReference type="PROSITE" id="PS51299"/>
    </source>
</evidence>
<dbReference type="SUPFAM" id="SSF48403">
    <property type="entry name" value="Ankyrin repeat"/>
    <property type="match status" value="1"/>
</dbReference>
<dbReference type="Proteomes" id="UP000673691">
    <property type="component" value="Unassembled WGS sequence"/>
</dbReference>
<dbReference type="PROSITE" id="PS50297">
    <property type="entry name" value="ANK_REP_REGION"/>
    <property type="match status" value="2"/>
</dbReference>
<dbReference type="PROSITE" id="PS50088">
    <property type="entry name" value="ANK_REPEAT"/>
    <property type="match status" value="2"/>
</dbReference>
<dbReference type="AlphaFoldDB" id="A0A8H8A0P4"/>
<dbReference type="InterPro" id="IPR003163">
    <property type="entry name" value="Tscrpt_reg_HTH_APSES-type"/>
</dbReference>
<accession>A0A8H8A0P4</accession>
<keyword evidence="8" id="KW-1185">Reference proteome</keyword>
<evidence type="ECO:0000256" key="2">
    <source>
        <dbReference type="ARBA" id="ARBA00023043"/>
    </source>
</evidence>
<feature type="repeat" description="ANK" evidence="3">
    <location>
        <begin position="435"/>
        <end position="467"/>
    </location>
</feature>